<dbReference type="InterPro" id="IPR019819">
    <property type="entry name" value="Carboxylesterase_B_CS"/>
</dbReference>
<evidence type="ECO:0000256" key="3">
    <source>
        <dbReference type="ARBA" id="ARBA00022801"/>
    </source>
</evidence>
<evidence type="ECO:0000259" key="6">
    <source>
        <dbReference type="Pfam" id="PF01498"/>
    </source>
</evidence>
<dbReference type="InterPro" id="IPR029058">
    <property type="entry name" value="AB_hydrolase_fold"/>
</dbReference>
<feature type="domain" description="Carboxylesterase type B" evidence="5">
    <location>
        <begin position="67"/>
        <end position="278"/>
    </location>
</feature>
<feature type="domain" description="Transposase Tc1-like" evidence="6">
    <location>
        <begin position="332"/>
        <end position="404"/>
    </location>
</feature>
<dbReference type="Pfam" id="PF01498">
    <property type="entry name" value="HTH_Tnp_Tc3_2"/>
    <property type="match status" value="1"/>
</dbReference>
<evidence type="ECO:0000256" key="4">
    <source>
        <dbReference type="ARBA" id="ARBA00023180"/>
    </source>
</evidence>
<evidence type="ECO:0000256" key="2">
    <source>
        <dbReference type="ARBA" id="ARBA00022487"/>
    </source>
</evidence>
<comment type="caution">
    <text evidence="7">The sequence shown here is derived from an EMBL/GenBank/DDBJ whole genome shotgun (WGS) entry which is preliminary data.</text>
</comment>
<dbReference type="Proteomes" id="UP001148838">
    <property type="component" value="Unassembled WGS sequence"/>
</dbReference>
<dbReference type="Pfam" id="PF00135">
    <property type="entry name" value="COesterase"/>
    <property type="match status" value="2"/>
</dbReference>
<evidence type="ECO:0000259" key="5">
    <source>
        <dbReference type="Pfam" id="PF00135"/>
    </source>
</evidence>
<name>A0ABQ8TKD9_PERAM</name>
<feature type="domain" description="Carboxylesterase type B" evidence="5">
    <location>
        <begin position="551"/>
        <end position="823"/>
    </location>
</feature>
<evidence type="ECO:0000313" key="8">
    <source>
        <dbReference type="Proteomes" id="UP001148838"/>
    </source>
</evidence>
<dbReference type="SUPFAM" id="SSF53474">
    <property type="entry name" value="alpha/beta-Hydrolases"/>
    <property type="match status" value="1"/>
</dbReference>
<protein>
    <recommendedName>
        <fullName evidence="9">Carboxylesterase</fullName>
    </recommendedName>
</protein>
<organism evidence="7 8">
    <name type="scientific">Periplaneta americana</name>
    <name type="common">American cockroach</name>
    <name type="synonym">Blatta americana</name>
    <dbReference type="NCBI Taxonomy" id="6978"/>
    <lineage>
        <taxon>Eukaryota</taxon>
        <taxon>Metazoa</taxon>
        <taxon>Ecdysozoa</taxon>
        <taxon>Arthropoda</taxon>
        <taxon>Hexapoda</taxon>
        <taxon>Insecta</taxon>
        <taxon>Pterygota</taxon>
        <taxon>Neoptera</taxon>
        <taxon>Polyneoptera</taxon>
        <taxon>Dictyoptera</taxon>
        <taxon>Blattodea</taxon>
        <taxon>Blattoidea</taxon>
        <taxon>Blattidae</taxon>
        <taxon>Blattinae</taxon>
        <taxon>Periplaneta</taxon>
    </lineage>
</organism>
<keyword evidence="4" id="KW-0325">Glycoprotein</keyword>
<gene>
    <name evidence="7" type="ORF">ANN_13625</name>
</gene>
<accession>A0ABQ8TKD9</accession>
<dbReference type="InterPro" id="IPR002492">
    <property type="entry name" value="Transposase_Tc1-like"/>
</dbReference>
<dbReference type="PROSITE" id="PS00122">
    <property type="entry name" value="CARBOXYLESTERASE_B_1"/>
    <property type="match status" value="1"/>
</dbReference>
<reference evidence="7 8" key="1">
    <citation type="journal article" date="2022" name="Allergy">
        <title>Genome assembly and annotation of Periplaneta americana reveal a comprehensive cockroach allergen profile.</title>
        <authorList>
            <person name="Wang L."/>
            <person name="Xiong Q."/>
            <person name="Saelim N."/>
            <person name="Wang L."/>
            <person name="Nong W."/>
            <person name="Wan A.T."/>
            <person name="Shi M."/>
            <person name="Liu X."/>
            <person name="Cao Q."/>
            <person name="Hui J.H.L."/>
            <person name="Sookrung N."/>
            <person name="Leung T.F."/>
            <person name="Tungtrongchitr A."/>
            <person name="Tsui S.K.W."/>
        </authorList>
    </citation>
    <scope>NUCLEOTIDE SEQUENCE [LARGE SCALE GENOMIC DNA]</scope>
    <source>
        <strain evidence="7">PWHHKU_190912</strain>
    </source>
</reference>
<dbReference type="InterPro" id="IPR050309">
    <property type="entry name" value="Type-B_Carboxylest/Lipase"/>
</dbReference>
<evidence type="ECO:0000256" key="1">
    <source>
        <dbReference type="ARBA" id="ARBA00005964"/>
    </source>
</evidence>
<dbReference type="Gene3D" id="3.30.420.10">
    <property type="entry name" value="Ribonuclease H-like superfamily/Ribonuclease H"/>
    <property type="match status" value="1"/>
</dbReference>
<dbReference type="Gene3D" id="3.40.50.1820">
    <property type="entry name" value="alpha/beta hydrolase"/>
    <property type="match status" value="1"/>
</dbReference>
<dbReference type="PROSITE" id="PS00941">
    <property type="entry name" value="CARBOXYLESTERASE_B_2"/>
    <property type="match status" value="1"/>
</dbReference>
<dbReference type="InterPro" id="IPR002018">
    <property type="entry name" value="CarbesteraseB"/>
</dbReference>
<evidence type="ECO:0008006" key="9">
    <source>
        <dbReference type="Google" id="ProtNLM"/>
    </source>
</evidence>
<dbReference type="InterPro" id="IPR019826">
    <property type="entry name" value="Carboxylesterase_B_AS"/>
</dbReference>
<keyword evidence="2" id="KW-0719">Serine esterase</keyword>
<keyword evidence="8" id="KW-1185">Reference proteome</keyword>
<keyword evidence="3" id="KW-0378">Hydrolase</keyword>
<dbReference type="InterPro" id="IPR036397">
    <property type="entry name" value="RNaseH_sf"/>
</dbReference>
<evidence type="ECO:0000313" key="7">
    <source>
        <dbReference type="EMBL" id="KAJ4446924.1"/>
    </source>
</evidence>
<dbReference type="PANTHER" id="PTHR11559">
    <property type="entry name" value="CARBOXYLESTERASE"/>
    <property type="match status" value="1"/>
</dbReference>
<dbReference type="EMBL" id="JAJSOF020000009">
    <property type="protein sequence ID" value="KAJ4446924.1"/>
    <property type="molecule type" value="Genomic_DNA"/>
</dbReference>
<proteinExistence type="inferred from homology"/>
<sequence>MRDFLTLGVSALWHGAGTKNLKQHEYSNINYKASRSAKSGARASGQLRARMLFAVVLVIAAAVQADDIIVLKQGRLRGHRLTSRKGREIFAFQGIPYAKPPVGELRFRPPQLPEPWNGTLDATKDGSECIQGDFFNPEADIKGQEDCLYLNVYTPQEPGTGSSDLDVMFWIHGGGWLSGSGGIDQFGPQYLLDKNVVLVSINYRLGALGLSWISKHWRFLCPGNNGMKDQVAALRWVRDNIAKFGGNPNSVTVFGESAGGASAHYLMLSPASSDVARAVALYDDGRSVRYIANVMNMARSTTHDAIKRYRETLEYTRRPGSGRPRATNPNEDRYMVLRVLRERNLPATSVAQQFVNMHGRPISAKTVRRRLKASGLISSRPATGPRLLRMHRVERLRFANDHRDWRNGQWSCVLFTDESRFNLCSPDGRERVWRRTGERFSQCWISENVPYGGGGVMVWAGVCTDARTALVFVKNGRLIADRYINECLADHAVPFGQFLDDNFVLMHDNARPHIAHAVGDYLQEMLIHVLPWPARSPDMNPIEHVWDMLGRKKDAADIASTDKEFMEWEFDPMMPFNMVLETEVGEGDEAFLPFNTREAIRNASNQHPVPWMVGLTSGEGAIDVSRIFRNATLVQDFDHRFNEILSMAMFFRETAAPSDVNKIAQQIRKFYFGDRPVSNETAFAFRDMYTDGYILFGTDEAVKLHSQKDTPVYYYYFDYRGTNSYSTLFMDGNYGVAHQDELLYLFPQDHLFPNATRTAKDDQMVELLTTLWTNFAHTGNPTPKPDSGTWTPVSSPQALEFAHIDGDGLHMGRELLKERAEFWESLPLYASNSHSKHE</sequence>
<comment type="similarity">
    <text evidence="1">Belongs to the type-B carboxylesterase/lipase family.</text>
</comment>